<name>A0A4Y1R6I9_PRUDU</name>
<evidence type="ECO:0000313" key="1">
    <source>
        <dbReference type="EMBL" id="BBG99733.1"/>
    </source>
</evidence>
<accession>A0A4Y1R6I9</accession>
<organism evidence="1">
    <name type="scientific">Prunus dulcis</name>
    <name type="common">Almond</name>
    <name type="synonym">Amygdalus dulcis</name>
    <dbReference type="NCBI Taxonomy" id="3755"/>
    <lineage>
        <taxon>Eukaryota</taxon>
        <taxon>Viridiplantae</taxon>
        <taxon>Streptophyta</taxon>
        <taxon>Embryophyta</taxon>
        <taxon>Tracheophyta</taxon>
        <taxon>Spermatophyta</taxon>
        <taxon>Magnoliopsida</taxon>
        <taxon>eudicotyledons</taxon>
        <taxon>Gunneridae</taxon>
        <taxon>Pentapetalae</taxon>
        <taxon>rosids</taxon>
        <taxon>fabids</taxon>
        <taxon>Rosales</taxon>
        <taxon>Rosaceae</taxon>
        <taxon>Amygdaloideae</taxon>
        <taxon>Amygdaleae</taxon>
        <taxon>Prunus</taxon>
    </lineage>
</organism>
<keyword evidence="1" id="KW-0808">Transferase</keyword>
<protein>
    <submittedName>
        <fullName evidence="1">Leucine-rich repeat protein kinase family protein</fullName>
    </submittedName>
</protein>
<proteinExistence type="predicted"/>
<sequence>MLGRIGSILSVGNSIFELKFGRFWDRDSGHFWSVFGVGPRTKVAPNRSRGFEIFWRYVIALGTQPAGSCGGAWARDHVGIHGS</sequence>
<keyword evidence="1" id="KW-0418">Kinase</keyword>
<dbReference type="AlphaFoldDB" id="A0A4Y1R6I9"/>
<dbReference type="GO" id="GO:0016301">
    <property type="term" value="F:kinase activity"/>
    <property type="evidence" value="ECO:0007669"/>
    <property type="project" value="UniProtKB-KW"/>
</dbReference>
<dbReference type="EMBL" id="AP019299">
    <property type="protein sequence ID" value="BBG99733.1"/>
    <property type="molecule type" value="Genomic_DNA"/>
</dbReference>
<reference evidence="1" key="1">
    <citation type="journal article" date="2019" name="Science">
        <title>Mutation of a bHLH transcription factor allowed almond domestication.</title>
        <authorList>
            <person name="Sanchez-Perez R."/>
            <person name="Pavan S."/>
            <person name="Mazzeo R."/>
            <person name="Moldovan C."/>
            <person name="Aiese Cigliano R."/>
            <person name="Del Cueto J."/>
            <person name="Ricciardi F."/>
            <person name="Lotti C."/>
            <person name="Ricciardi L."/>
            <person name="Dicenta F."/>
            <person name="Lopez-Marques R.L."/>
            <person name="Lindberg Moller B."/>
        </authorList>
    </citation>
    <scope>NUCLEOTIDE SEQUENCE</scope>
</reference>
<gene>
    <name evidence="1" type="ORF">Prudu_009517</name>
</gene>